<keyword evidence="3" id="KW-0560">Oxidoreductase</keyword>
<protein>
    <submittedName>
        <fullName evidence="8">Protein-disulfide isomerase</fullName>
    </submittedName>
</protein>
<evidence type="ECO:0000256" key="4">
    <source>
        <dbReference type="ARBA" id="ARBA00023157"/>
    </source>
</evidence>
<keyword evidence="9" id="KW-1185">Reference proteome</keyword>
<feature type="domain" description="Thioredoxin-like fold" evidence="7">
    <location>
        <begin position="42"/>
        <end position="195"/>
    </location>
</feature>
<dbReference type="InterPro" id="IPR036249">
    <property type="entry name" value="Thioredoxin-like_sf"/>
</dbReference>
<sequence length="202" mass="21720">MLNRRDLLTGTLAAAALGGFAPMAHAQRQLTMEEVFFDPEIPALGNPSGDVTIAEYFDYQCPYCKRGHKDLLDVIREDGNVRLVMKDWPIFGGGSLHASSLVLAAGEDYERALNAVMATPARLSNKDVDAALAAAGLDPKAMLAAFEKDIARVDGIIERNTDQANMFGFNGTPAFVIGKRIYAGAMDKEAVKQSIALARSEG</sequence>
<accession>A0A1I3M842</accession>
<evidence type="ECO:0000313" key="8">
    <source>
        <dbReference type="EMBL" id="SFI93123.1"/>
    </source>
</evidence>
<dbReference type="GO" id="GO:0016853">
    <property type="term" value="F:isomerase activity"/>
    <property type="evidence" value="ECO:0007669"/>
    <property type="project" value="UniProtKB-KW"/>
</dbReference>
<keyword evidence="5" id="KW-0676">Redox-active center</keyword>
<keyword evidence="4" id="KW-1015">Disulfide bond</keyword>
<feature type="signal peptide" evidence="6">
    <location>
        <begin position="1"/>
        <end position="26"/>
    </location>
</feature>
<dbReference type="STRING" id="1121003.SAMN03080618_01705"/>
<evidence type="ECO:0000256" key="1">
    <source>
        <dbReference type="ARBA" id="ARBA00005791"/>
    </source>
</evidence>
<evidence type="ECO:0000256" key="5">
    <source>
        <dbReference type="ARBA" id="ARBA00023284"/>
    </source>
</evidence>
<evidence type="ECO:0000256" key="2">
    <source>
        <dbReference type="ARBA" id="ARBA00022729"/>
    </source>
</evidence>
<keyword evidence="8" id="KW-0413">Isomerase</keyword>
<feature type="chain" id="PRO_5017443567" evidence="6">
    <location>
        <begin position="27"/>
        <end position="202"/>
    </location>
</feature>
<dbReference type="GO" id="GO:0016491">
    <property type="term" value="F:oxidoreductase activity"/>
    <property type="evidence" value="ECO:0007669"/>
    <property type="project" value="UniProtKB-KW"/>
</dbReference>
<comment type="similarity">
    <text evidence="1">Belongs to the thioredoxin family. DsbA subfamily.</text>
</comment>
<dbReference type="RefSeq" id="WP_091520961.1">
    <property type="nucleotide sequence ID" value="NZ_FORF01000008.1"/>
</dbReference>
<dbReference type="SUPFAM" id="SSF52833">
    <property type="entry name" value="Thioredoxin-like"/>
    <property type="match status" value="1"/>
</dbReference>
<dbReference type="OrthoDB" id="9780147at2"/>
<dbReference type="PROSITE" id="PS51318">
    <property type="entry name" value="TAT"/>
    <property type="match status" value="1"/>
</dbReference>
<dbReference type="CDD" id="cd03023">
    <property type="entry name" value="DsbA_Com1_like"/>
    <property type="match status" value="1"/>
</dbReference>
<dbReference type="Proteomes" id="UP000242763">
    <property type="component" value="Unassembled WGS sequence"/>
</dbReference>
<gene>
    <name evidence="8" type="ORF">SAMN03080618_01705</name>
</gene>
<proteinExistence type="inferred from homology"/>
<evidence type="ECO:0000313" key="9">
    <source>
        <dbReference type="Proteomes" id="UP000242763"/>
    </source>
</evidence>
<name>A0A1I3M842_9HYPH</name>
<dbReference type="EMBL" id="FORF01000008">
    <property type="protein sequence ID" value="SFI93123.1"/>
    <property type="molecule type" value="Genomic_DNA"/>
</dbReference>
<evidence type="ECO:0000256" key="3">
    <source>
        <dbReference type="ARBA" id="ARBA00023002"/>
    </source>
</evidence>
<keyword evidence="2 6" id="KW-0732">Signal</keyword>
<dbReference type="AlphaFoldDB" id="A0A1I3M842"/>
<dbReference type="PANTHER" id="PTHR13887:SF14">
    <property type="entry name" value="DISULFIDE BOND FORMATION PROTEIN D"/>
    <property type="match status" value="1"/>
</dbReference>
<evidence type="ECO:0000256" key="6">
    <source>
        <dbReference type="SAM" id="SignalP"/>
    </source>
</evidence>
<dbReference type="PANTHER" id="PTHR13887">
    <property type="entry name" value="GLUTATHIONE S-TRANSFERASE KAPPA"/>
    <property type="match status" value="1"/>
</dbReference>
<dbReference type="Pfam" id="PF13462">
    <property type="entry name" value="Thioredoxin_4"/>
    <property type="match status" value="1"/>
</dbReference>
<evidence type="ECO:0000259" key="7">
    <source>
        <dbReference type="Pfam" id="PF13462"/>
    </source>
</evidence>
<organism evidence="8 9">
    <name type="scientific">Aquamicrobium aerolatum DSM 21857</name>
    <dbReference type="NCBI Taxonomy" id="1121003"/>
    <lineage>
        <taxon>Bacteria</taxon>
        <taxon>Pseudomonadati</taxon>
        <taxon>Pseudomonadota</taxon>
        <taxon>Alphaproteobacteria</taxon>
        <taxon>Hyphomicrobiales</taxon>
        <taxon>Phyllobacteriaceae</taxon>
        <taxon>Aerobium</taxon>
    </lineage>
</organism>
<dbReference type="Gene3D" id="3.40.30.10">
    <property type="entry name" value="Glutaredoxin"/>
    <property type="match status" value="1"/>
</dbReference>
<reference evidence="9" key="1">
    <citation type="submission" date="2016-10" db="EMBL/GenBank/DDBJ databases">
        <authorList>
            <person name="Varghese N."/>
            <person name="Submissions S."/>
        </authorList>
    </citation>
    <scope>NUCLEOTIDE SEQUENCE [LARGE SCALE GENOMIC DNA]</scope>
    <source>
        <strain evidence="9">DSM 21857</strain>
    </source>
</reference>
<dbReference type="InterPro" id="IPR012336">
    <property type="entry name" value="Thioredoxin-like_fold"/>
</dbReference>
<dbReference type="InterPro" id="IPR006311">
    <property type="entry name" value="TAT_signal"/>
</dbReference>